<dbReference type="CDD" id="cd00338">
    <property type="entry name" value="Ser_Recombinase"/>
    <property type="match status" value="1"/>
</dbReference>
<comment type="caution">
    <text evidence="4">The sequence shown here is derived from an EMBL/GenBank/DDBJ whole genome shotgun (WGS) entry which is preliminary data.</text>
</comment>
<proteinExistence type="predicted"/>
<dbReference type="InterPro" id="IPR050639">
    <property type="entry name" value="SSR_resolvase"/>
</dbReference>
<keyword evidence="2" id="KW-0233">DNA recombination</keyword>
<organism evidence="4 5">
    <name type="scientific">Flavobacterium bernardetii</name>
    <dbReference type="NCBI Taxonomy" id="2813823"/>
    <lineage>
        <taxon>Bacteria</taxon>
        <taxon>Pseudomonadati</taxon>
        <taxon>Bacteroidota</taxon>
        <taxon>Flavobacteriia</taxon>
        <taxon>Flavobacteriales</taxon>
        <taxon>Flavobacteriaceae</taxon>
        <taxon>Flavobacterium</taxon>
    </lineage>
</organism>
<dbReference type="Pfam" id="PF00239">
    <property type="entry name" value="Resolvase"/>
    <property type="match status" value="1"/>
</dbReference>
<dbReference type="PANTHER" id="PTHR30461:SF2">
    <property type="entry name" value="SERINE RECOMBINASE PINE-RELATED"/>
    <property type="match status" value="1"/>
</dbReference>
<accession>A0ABR7IZ65</accession>
<dbReference type="PROSITE" id="PS51736">
    <property type="entry name" value="RECOMBINASES_3"/>
    <property type="match status" value="1"/>
</dbReference>
<reference evidence="4 5" key="1">
    <citation type="submission" date="2020-08" db="EMBL/GenBank/DDBJ databases">
        <title>Description of novel Flavobacterium F-408 isolate.</title>
        <authorList>
            <person name="Saticioglu I.B."/>
            <person name="Duman M."/>
            <person name="Altun S."/>
        </authorList>
    </citation>
    <scope>NUCLEOTIDE SEQUENCE [LARGE SCALE GENOMIC DNA]</scope>
    <source>
        <strain evidence="4 5">F-408</strain>
    </source>
</reference>
<keyword evidence="1" id="KW-0238">DNA-binding</keyword>
<dbReference type="PANTHER" id="PTHR30461">
    <property type="entry name" value="DNA-INVERTASE FROM LAMBDOID PROPHAGE"/>
    <property type="match status" value="1"/>
</dbReference>
<feature type="domain" description="Resolvase/invertase-type recombinase catalytic" evidence="3">
    <location>
        <begin position="2"/>
        <end position="137"/>
    </location>
</feature>
<dbReference type="RefSeq" id="WP_166129492.1">
    <property type="nucleotide sequence ID" value="NZ_JAANOQ010000006.1"/>
</dbReference>
<name>A0ABR7IZ65_9FLAO</name>
<dbReference type="Gene3D" id="3.40.50.1390">
    <property type="entry name" value="Resolvase, N-terminal catalytic domain"/>
    <property type="match status" value="1"/>
</dbReference>
<gene>
    <name evidence="4" type="ORF">H8R27_09195</name>
</gene>
<evidence type="ECO:0000256" key="2">
    <source>
        <dbReference type="ARBA" id="ARBA00023172"/>
    </source>
</evidence>
<protein>
    <submittedName>
        <fullName evidence="4">Recombinase family protein</fullName>
    </submittedName>
</protein>
<sequence length="221" mass="25316">MKYISYYRVSTKKQEQSGLGLEAQKTAVEKFLNQNNILIAEYQEAESGKDNERPELNRAIEHCKKENAILLIAKLDRLSRNAAFILTLRDSKIEFVCADMPTANSVTIGIMAILAQDERERISHRTKVALAELKARGVNLGSPQNLTNDSRKRSVEVRKNKALENYNNRKATAMIVLMRKDGKSLYFISKHLNDSGFKTRNGKEFNQMTVKRLYDRYIILS</sequence>
<evidence type="ECO:0000256" key="1">
    <source>
        <dbReference type="ARBA" id="ARBA00023125"/>
    </source>
</evidence>
<dbReference type="InterPro" id="IPR036162">
    <property type="entry name" value="Resolvase-like_N_sf"/>
</dbReference>
<dbReference type="SUPFAM" id="SSF53041">
    <property type="entry name" value="Resolvase-like"/>
    <property type="match status" value="1"/>
</dbReference>
<dbReference type="InterPro" id="IPR006119">
    <property type="entry name" value="Resolv_N"/>
</dbReference>
<evidence type="ECO:0000259" key="3">
    <source>
        <dbReference type="PROSITE" id="PS51736"/>
    </source>
</evidence>
<dbReference type="SMART" id="SM00857">
    <property type="entry name" value="Resolvase"/>
    <property type="match status" value="1"/>
</dbReference>
<dbReference type="Proteomes" id="UP000605990">
    <property type="component" value="Unassembled WGS sequence"/>
</dbReference>
<evidence type="ECO:0000313" key="4">
    <source>
        <dbReference type="EMBL" id="MBC5835061.1"/>
    </source>
</evidence>
<evidence type="ECO:0000313" key="5">
    <source>
        <dbReference type="Proteomes" id="UP000605990"/>
    </source>
</evidence>
<keyword evidence="5" id="KW-1185">Reference proteome</keyword>
<dbReference type="EMBL" id="JACRUN010000005">
    <property type="protein sequence ID" value="MBC5835061.1"/>
    <property type="molecule type" value="Genomic_DNA"/>
</dbReference>